<dbReference type="GO" id="GO:0006084">
    <property type="term" value="P:acetyl-CoA metabolic process"/>
    <property type="evidence" value="ECO:0007669"/>
    <property type="project" value="InterPro"/>
</dbReference>
<dbReference type="InterPro" id="IPR013528">
    <property type="entry name" value="HMG_CoA_synth_N"/>
</dbReference>
<accession>A0A9C7PRR6</accession>
<evidence type="ECO:0000313" key="9">
    <source>
        <dbReference type="EMBL" id="GJQ13402.1"/>
    </source>
</evidence>
<dbReference type="GO" id="GO:0016126">
    <property type="term" value="P:sterol biosynthetic process"/>
    <property type="evidence" value="ECO:0007669"/>
    <property type="project" value="UniProtKB-KW"/>
</dbReference>
<evidence type="ECO:0000256" key="1">
    <source>
        <dbReference type="ARBA" id="ARBA00007061"/>
    </source>
</evidence>
<protein>
    <recommendedName>
        <fullName evidence="5">Hydroxymethylglutaryl-CoA synthase</fullName>
        <shortName evidence="5">HMG-CoA synthase</shortName>
        <ecNumber evidence="5">2.3.3.10</ecNumber>
    </recommendedName>
    <alternativeName>
        <fullName evidence="5">3-hydroxy-3-methylglutaryl coenzyme A synthase</fullName>
    </alternativeName>
</protein>
<keyword evidence="10" id="KW-1185">Reference proteome</keyword>
<dbReference type="Gene3D" id="3.40.47.10">
    <property type="match status" value="1"/>
</dbReference>
<evidence type="ECO:0000313" key="10">
    <source>
        <dbReference type="Proteomes" id="UP001061958"/>
    </source>
</evidence>
<keyword evidence="5" id="KW-1207">Sterol metabolism</keyword>
<dbReference type="InterPro" id="IPR010122">
    <property type="entry name" value="HMG_CoA_synthase_euk"/>
</dbReference>
<reference evidence="8" key="1">
    <citation type="journal article" date="2022" name="Proc. Natl. Acad. Sci. U.S.A.">
        <title>Life cycle and functional genomics of the unicellular red alga Galdieria for elucidating algal and plant evolution and industrial use.</title>
        <authorList>
            <person name="Hirooka S."/>
            <person name="Itabashi T."/>
            <person name="Ichinose T.M."/>
            <person name="Onuma R."/>
            <person name="Fujiwara T."/>
            <person name="Yamashita S."/>
            <person name="Jong L.W."/>
            <person name="Tomita R."/>
            <person name="Iwane A.H."/>
            <person name="Miyagishima S.Y."/>
        </authorList>
    </citation>
    <scope>NUCLEOTIDE SEQUENCE</scope>
    <source>
        <strain evidence="8">NBRC 102759</strain>
    </source>
</reference>
<comment type="catalytic activity">
    <reaction evidence="5">
        <text>acetoacetyl-CoA + acetyl-CoA + H2O = (3S)-3-hydroxy-3-methylglutaryl-CoA + CoA + H(+)</text>
        <dbReference type="Rhea" id="RHEA:10188"/>
        <dbReference type="ChEBI" id="CHEBI:15377"/>
        <dbReference type="ChEBI" id="CHEBI:15378"/>
        <dbReference type="ChEBI" id="CHEBI:43074"/>
        <dbReference type="ChEBI" id="CHEBI:57286"/>
        <dbReference type="ChEBI" id="CHEBI:57287"/>
        <dbReference type="ChEBI" id="CHEBI:57288"/>
        <dbReference type="EC" id="2.3.3.10"/>
    </reaction>
</comment>
<keyword evidence="5" id="KW-0443">Lipid metabolism</keyword>
<comment type="caution">
    <text evidence="8">The sequence shown here is derived from an EMBL/GenBank/DDBJ whole genome shotgun (WGS) entry which is preliminary data.</text>
</comment>
<comment type="similarity">
    <text evidence="1 5">Belongs to the thiolase-like superfamily. HMG-CoA synthase family.</text>
</comment>
<dbReference type="PANTHER" id="PTHR43323:SF2">
    <property type="entry name" value="HYDROXYMETHYLGLUTARYL-COA SYNTHASE"/>
    <property type="match status" value="1"/>
</dbReference>
<dbReference type="GO" id="GO:0010142">
    <property type="term" value="P:farnesyl diphosphate biosynthetic process, mevalonate pathway"/>
    <property type="evidence" value="ECO:0007669"/>
    <property type="project" value="InterPro"/>
</dbReference>
<comment type="function">
    <text evidence="5">Catalyzes the condensation of acetyl-CoA with acetoacetyl-CoA to form HMG-CoA.</text>
</comment>
<dbReference type="Pfam" id="PF01154">
    <property type="entry name" value="HMG_CoA_synt_N"/>
    <property type="match status" value="1"/>
</dbReference>
<dbReference type="SUPFAM" id="SSF53901">
    <property type="entry name" value="Thiolase-like"/>
    <property type="match status" value="2"/>
</dbReference>
<keyword evidence="5" id="KW-0752">Steroid biosynthesis</keyword>
<dbReference type="InterPro" id="IPR013746">
    <property type="entry name" value="HMG_CoA_synt_C_dom"/>
</dbReference>
<feature type="binding site" evidence="4">
    <location>
        <position position="267"/>
    </location>
    <ligand>
        <name>CoA</name>
        <dbReference type="ChEBI" id="CHEBI:57287"/>
    </ligand>
</feature>
<evidence type="ECO:0000313" key="8">
    <source>
        <dbReference type="EMBL" id="GJQ09216.1"/>
    </source>
</evidence>
<feature type="active site" description="Acyl-thioester intermediate" evidence="3">
    <location>
        <position position="129"/>
    </location>
</feature>
<proteinExistence type="inferred from homology"/>
<feature type="active site" description="Proton donor/acceptor" evidence="3">
    <location>
        <position position="262"/>
    </location>
</feature>
<dbReference type="CDD" id="cd00827">
    <property type="entry name" value="init_cond_enzymes"/>
    <property type="match status" value="1"/>
</dbReference>
<reference evidence="8" key="2">
    <citation type="submission" date="2022-01" db="EMBL/GenBank/DDBJ databases">
        <authorList>
            <person name="Hirooka S."/>
            <person name="Miyagishima S.Y."/>
        </authorList>
    </citation>
    <scope>NUCLEOTIDE SEQUENCE</scope>
    <source>
        <strain evidence="8">NBRC 102759</strain>
    </source>
</reference>
<evidence type="ECO:0000256" key="5">
    <source>
        <dbReference type="RuleBase" id="RU364071"/>
    </source>
</evidence>
<sequence>MLSEPINCNGHDKTLSSGIIGIEVYFPQTVVSLKELEKFDGVSQGKYTVGLGQDNMSFCGDREDVISIAMTVLDSLVSKYDISYSDIGRLEVGTETIIDKSKSVKTALMQLFESWGNTEVEGLDTTNACYGGTQALFNTLYWLESPYWNGKYGIVIMADIAVYAPGPARPTGGCGAVALLLGKGKQVKLSPEVQLRATHMENTYDFFKPNLSSEYPTVDGAKTISCYLRALDTCYARFTQRAEAFMKQEKFSLHDIDYIVFHAPFHKMVQKSFARLLFNDFKRDPENKFFKDVQQFRNISMESSYSDKDLEKAFVTLSKPLYEEKCAPGTFLAKNIGNSYTASLYGNLACLIHEKGNALLNKRIVLFSYGSGLASSMFSLKVIQSLEDVAQKLDIKTRLSSRVWMNPEDFTKILQLREQRYGQVDYSPSNSIDSLLPGTFYLEQVDSIGCRKYNRK</sequence>
<dbReference type="EC" id="2.3.3.10" evidence="5"/>
<keyword evidence="5" id="KW-0753">Steroid metabolism</keyword>
<dbReference type="GO" id="GO:0004421">
    <property type="term" value="F:hydroxymethylglutaryl-CoA synthase activity"/>
    <property type="evidence" value="ECO:0007669"/>
    <property type="project" value="UniProtKB-EC"/>
</dbReference>
<dbReference type="FunFam" id="3.40.47.10:FF:000008">
    <property type="entry name" value="3-hydroxy-3-methylglutaryl coenzyme A synthase"/>
    <property type="match status" value="1"/>
</dbReference>
<evidence type="ECO:0000256" key="4">
    <source>
        <dbReference type="PIRSR" id="PIRSR610122-2"/>
    </source>
</evidence>
<feature type="binding site" evidence="4">
    <location>
        <position position="271"/>
    </location>
    <ligand>
        <name>CoA</name>
        <dbReference type="ChEBI" id="CHEBI:57287"/>
    </ligand>
</feature>
<feature type="domain" description="Hydroxymethylglutaryl-coenzyme A synthase N-terminal" evidence="6">
    <location>
        <begin position="17"/>
        <end position="182"/>
    </location>
</feature>
<dbReference type="NCBIfam" id="TIGR01833">
    <property type="entry name" value="HMG-CoA-S_euk"/>
    <property type="match status" value="1"/>
</dbReference>
<evidence type="ECO:0000259" key="6">
    <source>
        <dbReference type="Pfam" id="PF01154"/>
    </source>
</evidence>
<dbReference type="Pfam" id="PF08540">
    <property type="entry name" value="HMG_CoA_synt_C"/>
    <property type="match status" value="1"/>
</dbReference>
<dbReference type="AlphaFoldDB" id="A0A9C7PRR6"/>
<keyword evidence="2 5" id="KW-0808">Transferase</keyword>
<evidence type="ECO:0000259" key="7">
    <source>
        <dbReference type="Pfam" id="PF08540"/>
    </source>
</evidence>
<dbReference type="PANTHER" id="PTHR43323">
    <property type="entry name" value="3-HYDROXY-3-METHYLGLUTARYL COENZYME A SYNTHASE"/>
    <property type="match status" value="1"/>
</dbReference>
<keyword evidence="5" id="KW-0444">Lipid biosynthesis</keyword>
<evidence type="ECO:0000256" key="3">
    <source>
        <dbReference type="PIRSR" id="PIRSR610122-1"/>
    </source>
</evidence>
<dbReference type="InterPro" id="IPR016039">
    <property type="entry name" value="Thiolase-like"/>
</dbReference>
<name>A0A9C7PRR6_9RHOD</name>
<dbReference type="OrthoDB" id="1269963at2759"/>
<dbReference type="Proteomes" id="UP001061958">
    <property type="component" value="Unassembled WGS sequence"/>
</dbReference>
<evidence type="ECO:0000256" key="2">
    <source>
        <dbReference type="ARBA" id="ARBA00022679"/>
    </source>
</evidence>
<dbReference type="EMBL" id="BQMJ01000043">
    <property type="protein sequence ID" value="GJQ13402.1"/>
    <property type="molecule type" value="Genomic_DNA"/>
</dbReference>
<comment type="pathway">
    <text evidence="5">Metabolic intermediate biosynthesis; (R)-mevalonate biosynthesis; (R)-mevalonate from acetyl-CoA: step 2/3.</text>
</comment>
<organism evidence="8 10">
    <name type="scientific">Galdieria partita</name>
    <dbReference type="NCBI Taxonomy" id="83374"/>
    <lineage>
        <taxon>Eukaryota</taxon>
        <taxon>Rhodophyta</taxon>
        <taxon>Bangiophyceae</taxon>
        <taxon>Galdieriales</taxon>
        <taxon>Galdieriaceae</taxon>
        <taxon>Galdieria</taxon>
    </lineage>
</organism>
<dbReference type="EMBL" id="BQMJ01000007">
    <property type="protein sequence ID" value="GJQ09216.1"/>
    <property type="molecule type" value="Genomic_DNA"/>
</dbReference>
<gene>
    <name evidence="8" type="ORF">GpartN1_g1007.t1</name>
    <name evidence="9" type="ORF">GpartN1_g5193.t1</name>
</gene>
<keyword evidence="5" id="KW-0756">Sterol biosynthesis</keyword>
<feature type="domain" description="Hydroxymethylglutaryl-coenzyme A synthase C-terminal" evidence="7">
    <location>
        <begin position="192"/>
        <end position="456"/>
    </location>
</feature>
<feature type="active site" description="Proton donor/acceptor" evidence="3">
    <location>
        <position position="95"/>
    </location>
</feature>